<keyword evidence="2" id="KW-1185">Reference proteome</keyword>
<dbReference type="Proteomes" id="UP000230607">
    <property type="component" value="Chromosome 1"/>
</dbReference>
<name>A0A2H1FES7_9ARCH</name>
<protein>
    <recommendedName>
        <fullName evidence="3">DUF4352 domain-containing protein</fullName>
    </recommendedName>
</protein>
<reference evidence="2" key="1">
    <citation type="submission" date="2017-03" db="EMBL/GenBank/DDBJ databases">
        <authorList>
            <person name="Herbold C."/>
        </authorList>
    </citation>
    <scope>NUCLEOTIDE SEQUENCE [LARGE SCALE GENOMIC DNA]</scope>
</reference>
<gene>
    <name evidence="1" type="ORF">NCS_11079</name>
</gene>
<evidence type="ECO:0000313" key="2">
    <source>
        <dbReference type="Proteomes" id="UP000230607"/>
    </source>
</evidence>
<evidence type="ECO:0008006" key="3">
    <source>
        <dbReference type="Google" id="ProtNLM"/>
    </source>
</evidence>
<sequence>MVKLQKRKAMSQSMEIALIVGVVIAIVGVVAFSVTGGVQSLTQRTSVSISHSEFTKTFNGTYYLTVDVKNDGNKKLNNLTVQVQDSVPYTLAPLPLIPGQTASYSGKVTPIPANPTSGTQLPLIVKATSDDGSVTSKTGSLFAP</sequence>
<proteinExistence type="predicted"/>
<dbReference type="EMBL" id="LT841358">
    <property type="protein sequence ID" value="SMH71272.1"/>
    <property type="molecule type" value="Genomic_DNA"/>
</dbReference>
<evidence type="ECO:0000313" key="1">
    <source>
        <dbReference type="EMBL" id="SMH71272.1"/>
    </source>
</evidence>
<organism evidence="1 2">
    <name type="scientific">Candidatus Nitrosotalea okcheonensis</name>
    <dbReference type="NCBI Taxonomy" id="1903276"/>
    <lineage>
        <taxon>Archaea</taxon>
        <taxon>Nitrososphaerota</taxon>
        <taxon>Nitrososphaeria</taxon>
        <taxon>Nitrosotaleales</taxon>
        <taxon>Nitrosotaleaceae</taxon>
        <taxon>Nitrosotalea</taxon>
    </lineage>
</organism>
<dbReference type="RefSeq" id="WP_157927273.1">
    <property type="nucleotide sequence ID" value="NZ_LT841358.1"/>
</dbReference>
<dbReference type="AlphaFoldDB" id="A0A2H1FES7"/>
<accession>A0A2H1FES7</accession>